<comment type="caution">
    <text evidence="11">The sequence shown here is derived from an EMBL/GenBank/DDBJ whole genome shotgun (WGS) entry which is preliminary data.</text>
</comment>
<dbReference type="InterPro" id="IPR040899">
    <property type="entry name" value="Fas_alpha_ACP"/>
</dbReference>
<keyword evidence="3 6" id="KW-0596">Phosphopantetheine</keyword>
<dbReference type="InterPro" id="IPR036291">
    <property type="entry name" value="NAD(P)-bd_dom_sf"/>
</dbReference>
<feature type="active site" description="For beta-ketoacyl synthase activity" evidence="7">
    <location>
        <position position="1228"/>
    </location>
</feature>
<feature type="modified residue" description="O-(pantetheine 4'-phosphoryl)serine" evidence="8">
    <location>
        <position position="182"/>
    </location>
</feature>
<evidence type="ECO:0000256" key="1">
    <source>
        <dbReference type="ARBA" id="ARBA00007485"/>
    </source>
</evidence>
<dbReference type="GO" id="GO:0005835">
    <property type="term" value="C:fatty acid synthase complex"/>
    <property type="evidence" value="ECO:0007669"/>
    <property type="project" value="InterPro"/>
</dbReference>
<evidence type="ECO:0000256" key="3">
    <source>
        <dbReference type="ARBA" id="ARBA00022450"/>
    </source>
</evidence>
<dbReference type="GO" id="GO:0042759">
    <property type="term" value="P:long-chain fatty acid biosynthetic process"/>
    <property type="evidence" value="ECO:0007669"/>
    <property type="project" value="UniProtKB-UniRule"/>
</dbReference>
<feature type="region of interest" description="Disordered" evidence="9">
    <location>
        <begin position="99"/>
        <end position="124"/>
    </location>
</feature>
<dbReference type="Pfam" id="PF18314">
    <property type="entry name" value="FAS_I_H"/>
    <property type="match status" value="1"/>
</dbReference>
<dbReference type="Proteomes" id="UP001140453">
    <property type="component" value="Unassembled WGS sequence"/>
</dbReference>
<dbReference type="Pfam" id="PF02801">
    <property type="entry name" value="Ketoacyl-synt_C"/>
    <property type="match status" value="1"/>
</dbReference>
<dbReference type="InterPro" id="IPR014031">
    <property type="entry name" value="Ketoacyl_synth_C"/>
</dbReference>
<dbReference type="InterPro" id="IPR002347">
    <property type="entry name" value="SDR_fam"/>
</dbReference>
<sequence>MTTDTARSMGQMESEVAYEMVLALLEHQLSSPVQWIATQDSLLSMQKQHQRFLEIGPSNTLSTMMKKTMAQNDDVIDGQESPECLTYTDELEAIRKACEPEPEKEDDEATADAQVESPSAQVTPVPAPVAAPVVQATSVGEIEDAPPTATDAVVTIVAAGLKIERGAVDVTQSIKFLAKGRSALQNEIVGNLSAEFGQVPEAVETTPITELCQDLQRTYSGKLGTFLGEWLTKRVSAKLAPSISVSKLRARLRSSFGLKQGHQDSFFLTINFDDISGRLTDEQESWKTVHQWVDSFMRSRGLQRVETQVQQQQGATQGSVEQANSPQLAKFASDLAALMSKHFQDLNADETHDKDICPSEVSLDGARHLADELGPEFIAGTNSYFRPEMVYKYQSAWNWALQDLHVTLMGLGMRMGAVHMGHLTEEELHAWIQAQAERMRRRRTERVLQCAKFLLQKWEKENESNMSATCPVPLLLRAIINDEEAPSAPDLESYVSPSRKTIPKTTISDEGDMLYSEVPAEPMSFSSKVLLSEQDSSWDSFQSVPTSEGGDEGLTSPIFNGLWPVRLLTKGKAGEWETNPTLTSQLREAERHLGMENNLPIEGTTLIIGAGQRSIGFMLARLLLQAGHRVALCTGRLTPENRKVVSQMYAKYAKPGAELILLPFNQGSVQDVNNLVNYINETLEWEIDHLVPFAAISTNGKNLEDIDSVSELALRIMLTNTLRLMGSIVASKRRRNVLNHCTQVLVPLSPNHGQYGNDGLYAESKLALEALLNKAASEPWGDFLAICGVRMGWARGTGLMTTNDIFAESIEKLGVRTFSAEEMATLLALVMTTDLTEACSMEPVVCDFTGGLATIPNMGSQIASIRASIQDKITVRKLLKQEAEHDEKVLQSRLKNHTALSTSETRAKMHNSFPVLPERYESAVPRNTSDLKGLYDLDSMVVITGFGELGSAGSSRTRWELEAEGEFSIEGCIELAWMMGFIKYERCRFHNGKNVGPGWVEIESGAPIKDLDVKAKFEARIREHTGIRILETDEWSNPDPRLRDMLHEVGTQEDLPPFDCSSQAAEDLKRRHGDAIEVLSDDGSSASVRIRSGATIFVPKAMNTAYFVGAQVPQGWDAARYGIPQEISAQTDRPGLFALVCAVEAFLSAGITDVYELYRYIHVSEVGNCIGSGAGGLPAFQRMHEHRLLGREVPNDNLSEAFVGTAAAWLNLLLLSASGPLKTGAGTCATSLESLDTACELISGGKTKVCLAGGYDVFTRPIYYEFGEINAIIDAARDEQCGRAPKEMSRPFTTTRSGFVLGEGIGIQVLTSASLALEMGLPIYGIVAMTHMASDKLGRSAPAPGRGILTAAKQPRTLGGGVKGLMDPALRSKLVHAAVNDIDSRCKAQVESVGAADATLSADDADAYIQSLKAAAALEKKSVRRALGQDYWKNNPGISPIAGSLSVFGLTVDDIAFASLHGTATKLNDVNECATLDHQMRHLGRTPGNPLFTIAQKSVIGHGLGASGAYAINGGLQAMHAGVIPGNRNADDIDKQLETYENLLLSSEKIMIRKEDMKAFSVTSFGFGQKGAQALIVHPQYLFAAITEEQYNVYRSKQIKRSRLAARELDRGLHGQSMFKAKEELPYVGDEYEFMLDPSARRL</sequence>
<evidence type="ECO:0000256" key="2">
    <source>
        <dbReference type="ARBA" id="ARBA00013191"/>
    </source>
</evidence>
<dbReference type="GO" id="GO:0004316">
    <property type="term" value="F:3-oxoacyl-[acyl-carrier-protein] reductase (NADPH) activity"/>
    <property type="evidence" value="ECO:0007669"/>
    <property type="project" value="InterPro"/>
</dbReference>
<dbReference type="Gene3D" id="3.40.47.10">
    <property type="match status" value="1"/>
</dbReference>
<reference evidence="11" key="1">
    <citation type="submission" date="2022-10" db="EMBL/GenBank/DDBJ databases">
        <title>Tapping the CABI collections for fungal endophytes: first genome assemblies for Collariella, Neodidymelliopsis, Ascochyta clinopodiicola, Didymella pomorum, Didymosphaeria variabile, Neocosmospora piperis and Neocucurbitaria cava.</title>
        <authorList>
            <person name="Hill R."/>
        </authorList>
    </citation>
    <scope>NUCLEOTIDE SEQUENCE</scope>
    <source>
        <strain evidence="11">IMI 355082</strain>
    </source>
</reference>
<dbReference type="PANTHER" id="PTHR10982:SF21">
    <property type="entry name" value="FATTY ACID SYNTHASE SUBUNIT BETA"/>
    <property type="match status" value="1"/>
</dbReference>
<dbReference type="InterPro" id="IPR047224">
    <property type="entry name" value="FAS_alpha_su_C"/>
</dbReference>
<dbReference type="Pfam" id="PF00109">
    <property type="entry name" value="ketoacyl-synt"/>
    <property type="match status" value="1"/>
</dbReference>
<evidence type="ECO:0000256" key="4">
    <source>
        <dbReference type="ARBA" id="ARBA00022553"/>
    </source>
</evidence>
<dbReference type="InterPro" id="IPR050830">
    <property type="entry name" value="Fungal_FAS"/>
</dbReference>
<dbReference type="InterPro" id="IPR016039">
    <property type="entry name" value="Thiolase-like"/>
</dbReference>
<dbReference type="PIRSF" id="PIRSF000454">
    <property type="entry name" value="FAS_yeast_alpha"/>
    <property type="match status" value="1"/>
</dbReference>
<dbReference type="GO" id="GO:0008897">
    <property type="term" value="F:holo-[acyl-carrier-protein] synthase activity"/>
    <property type="evidence" value="ECO:0007669"/>
    <property type="project" value="InterPro"/>
</dbReference>
<dbReference type="SUPFAM" id="SSF51735">
    <property type="entry name" value="NAD(P)-binding Rossmann-fold domains"/>
    <property type="match status" value="1"/>
</dbReference>
<dbReference type="GO" id="GO:0004312">
    <property type="term" value="F:fatty acid synthase activity"/>
    <property type="evidence" value="ECO:0007669"/>
    <property type="project" value="InterPro"/>
</dbReference>
<dbReference type="CDD" id="cd00828">
    <property type="entry name" value="elong_cond_enzymes"/>
    <property type="match status" value="1"/>
</dbReference>
<dbReference type="SUPFAM" id="SSF52151">
    <property type="entry name" value="FabD/lysophospholipase-like"/>
    <property type="match status" value="1"/>
</dbReference>
<dbReference type="SUPFAM" id="SSF53901">
    <property type="entry name" value="Thiolase-like"/>
    <property type="match status" value="2"/>
</dbReference>
<dbReference type="InterPro" id="IPR016035">
    <property type="entry name" value="Acyl_Trfase/lysoPLipase"/>
</dbReference>
<evidence type="ECO:0000259" key="10">
    <source>
        <dbReference type="PROSITE" id="PS52004"/>
    </source>
</evidence>
<dbReference type="InterPro" id="IPR041550">
    <property type="entry name" value="FASI_helical"/>
</dbReference>
<dbReference type="Gene3D" id="3.40.50.720">
    <property type="entry name" value="NAD(P)-binding Rossmann-like Domain"/>
    <property type="match status" value="1"/>
</dbReference>
<dbReference type="Gene3D" id="3.30.70.2490">
    <property type="match status" value="1"/>
</dbReference>
<keyword evidence="5 6" id="KW-0808">Transferase</keyword>
<evidence type="ECO:0000256" key="6">
    <source>
        <dbReference type="PIRNR" id="PIRNR000454"/>
    </source>
</evidence>
<evidence type="ECO:0000313" key="11">
    <source>
        <dbReference type="EMBL" id="KAJ4387232.1"/>
    </source>
</evidence>
<accession>A0A9W8YKV5</accession>
<name>A0A9W8YKV5_9PEZI</name>
<dbReference type="EC" id="2.3.1.41" evidence="2"/>
<dbReference type="Pfam" id="PF13561">
    <property type="entry name" value="adh_short_C2"/>
    <property type="match status" value="1"/>
</dbReference>
<dbReference type="InterPro" id="IPR020841">
    <property type="entry name" value="PKS_Beta-ketoAc_synthase_dom"/>
</dbReference>
<gene>
    <name evidence="11" type="ORF">N0V93_007821</name>
</gene>
<dbReference type="InterPro" id="IPR026025">
    <property type="entry name" value="FAS_alpha_yeast"/>
</dbReference>
<dbReference type="Gene3D" id="3.90.25.70">
    <property type="match status" value="1"/>
</dbReference>
<evidence type="ECO:0000256" key="5">
    <source>
        <dbReference type="ARBA" id="ARBA00022679"/>
    </source>
</evidence>
<keyword evidence="4" id="KW-0597">Phosphoprotein</keyword>
<dbReference type="GO" id="GO:0044550">
    <property type="term" value="P:secondary metabolite biosynthetic process"/>
    <property type="evidence" value="ECO:0007669"/>
    <property type="project" value="UniProtKB-ARBA"/>
</dbReference>
<protein>
    <recommendedName>
        <fullName evidence="2">beta-ketoacyl-[acyl-carrier-protein] synthase I</fullName>
        <ecNumber evidence="2">2.3.1.41</ecNumber>
    </recommendedName>
</protein>
<keyword evidence="12" id="KW-1185">Reference proteome</keyword>
<evidence type="ECO:0000256" key="7">
    <source>
        <dbReference type="PIRSR" id="PIRSR000454-1"/>
    </source>
</evidence>
<dbReference type="GO" id="GO:0004315">
    <property type="term" value="F:3-oxoacyl-[acyl-carrier-protein] synthase activity"/>
    <property type="evidence" value="ECO:0007669"/>
    <property type="project" value="UniProtKB-EC"/>
</dbReference>
<dbReference type="EMBL" id="JAPEVB010000005">
    <property type="protein sequence ID" value="KAJ4387232.1"/>
    <property type="molecule type" value="Genomic_DNA"/>
</dbReference>
<evidence type="ECO:0000313" key="12">
    <source>
        <dbReference type="Proteomes" id="UP001140453"/>
    </source>
</evidence>
<dbReference type="PANTHER" id="PTHR10982">
    <property type="entry name" value="MALONYL COA-ACYL CARRIER PROTEIN TRANSACYLASE"/>
    <property type="match status" value="1"/>
</dbReference>
<organism evidence="11 12">
    <name type="scientific">Gnomoniopsis smithogilvyi</name>
    <dbReference type="NCBI Taxonomy" id="1191159"/>
    <lineage>
        <taxon>Eukaryota</taxon>
        <taxon>Fungi</taxon>
        <taxon>Dikarya</taxon>
        <taxon>Ascomycota</taxon>
        <taxon>Pezizomycotina</taxon>
        <taxon>Sordariomycetes</taxon>
        <taxon>Sordariomycetidae</taxon>
        <taxon>Diaporthales</taxon>
        <taxon>Gnomoniaceae</taxon>
        <taxon>Gnomoniopsis</taxon>
    </lineage>
</organism>
<dbReference type="OrthoDB" id="5334845at2759"/>
<feature type="domain" description="Ketosynthase family 3 (KS3)" evidence="10">
    <location>
        <begin position="1043"/>
        <end position="1578"/>
    </location>
</feature>
<dbReference type="Pfam" id="PF18325">
    <property type="entry name" value="Fas_alpha_ACP"/>
    <property type="match status" value="1"/>
</dbReference>
<evidence type="ECO:0000256" key="9">
    <source>
        <dbReference type="SAM" id="MobiDB-lite"/>
    </source>
</evidence>
<dbReference type="InterPro" id="IPR014030">
    <property type="entry name" value="Ketoacyl_synth_N"/>
</dbReference>
<comment type="similarity">
    <text evidence="1 6">Belongs to the thiolase-like superfamily. Fungal fatty acid synthetase subunit alpha family.</text>
</comment>
<evidence type="ECO:0000256" key="8">
    <source>
        <dbReference type="PIRSR" id="PIRSR000454-4"/>
    </source>
</evidence>
<dbReference type="PROSITE" id="PS52004">
    <property type="entry name" value="KS3_2"/>
    <property type="match status" value="1"/>
</dbReference>
<dbReference type="SMART" id="SM00825">
    <property type="entry name" value="PKS_KS"/>
    <property type="match status" value="1"/>
</dbReference>
<proteinExistence type="inferred from homology"/>